<gene>
    <name evidence="6" type="primary">btr_8</name>
    <name evidence="5" type="ORF">ABTW24_18500</name>
    <name evidence="6" type="ORF">NCTC11429_03573</name>
</gene>
<reference evidence="6 7" key="1">
    <citation type="submission" date="2019-05" db="EMBL/GenBank/DDBJ databases">
        <authorList>
            <consortium name="Pathogen Informatics"/>
        </authorList>
    </citation>
    <scope>NUCLEOTIDE SEQUENCE [LARGE SCALE GENOMIC DNA]</scope>
    <source>
        <strain evidence="6 7">NCTC11429</strain>
    </source>
</reference>
<keyword evidence="3" id="KW-0804">Transcription</keyword>
<accession>A0A4U9VVW5</accession>
<dbReference type="InterPro" id="IPR009057">
    <property type="entry name" value="Homeodomain-like_sf"/>
</dbReference>
<dbReference type="Gene3D" id="1.10.10.60">
    <property type="entry name" value="Homeodomain-like"/>
    <property type="match status" value="1"/>
</dbReference>
<dbReference type="GO" id="GO:0003700">
    <property type="term" value="F:DNA-binding transcription factor activity"/>
    <property type="evidence" value="ECO:0007669"/>
    <property type="project" value="InterPro"/>
</dbReference>
<dbReference type="Proteomes" id="UP000308196">
    <property type="component" value="Chromosome"/>
</dbReference>
<sequence>MSNTEGKSETRAAEITRKYLLFLDKHIDDVVQGRVSDFMELNEIAKELAISHTHLTDTVQKEKGNHPCYFYDLKIINKAKQLLADSDLSIAKIALVLTYDPSNFSKFFKKWTGQTPGSFRQKNKIPLES</sequence>
<evidence type="ECO:0000256" key="3">
    <source>
        <dbReference type="ARBA" id="ARBA00023163"/>
    </source>
</evidence>
<dbReference type="InterPro" id="IPR018060">
    <property type="entry name" value="HTH_AraC"/>
</dbReference>
<evidence type="ECO:0000313" key="7">
    <source>
        <dbReference type="Proteomes" id="UP000308196"/>
    </source>
</evidence>
<dbReference type="SUPFAM" id="SSF46689">
    <property type="entry name" value="Homeodomain-like"/>
    <property type="match status" value="1"/>
</dbReference>
<dbReference type="AlphaFoldDB" id="A0A4U9VVW5"/>
<dbReference type="PANTHER" id="PTHR43280">
    <property type="entry name" value="ARAC-FAMILY TRANSCRIPTIONAL REGULATOR"/>
    <property type="match status" value="1"/>
</dbReference>
<dbReference type="KEGG" id="stha:NCTC11429_03573"/>
<dbReference type="STRING" id="1123265.GCA_000686625_01291"/>
<dbReference type="EMBL" id="JBEOQB010000005">
    <property type="protein sequence ID" value="MEZ0453586.1"/>
    <property type="molecule type" value="Genomic_DNA"/>
</dbReference>
<dbReference type="Pfam" id="PF12833">
    <property type="entry name" value="HTH_18"/>
    <property type="match status" value="1"/>
</dbReference>
<organism evidence="6 7">
    <name type="scientific">Sphingobacterium thalpophilum</name>
    <dbReference type="NCBI Taxonomy" id="259"/>
    <lineage>
        <taxon>Bacteria</taxon>
        <taxon>Pseudomonadati</taxon>
        <taxon>Bacteroidota</taxon>
        <taxon>Sphingobacteriia</taxon>
        <taxon>Sphingobacteriales</taxon>
        <taxon>Sphingobacteriaceae</taxon>
        <taxon>Sphingobacterium</taxon>
    </lineage>
</organism>
<evidence type="ECO:0000256" key="1">
    <source>
        <dbReference type="ARBA" id="ARBA00023015"/>
    </source>
</evidence>
<dbReference type="SMART" id="SM00342">
    <property type="entry name" value="HTH_ARAC"/>
    <property type="match status" value="1"/>
</dbReference>
<protein>
    <submittedName>
        <fullName evidence="5">AraC family transcriptional regulator</fullName>
    </submittedName>
    <submittedName>
        <fullName evidence="6">Bacillibactin transport regulator</fullName>
    </submittedName>
</protein>
<evidence type="ECO:0000256" key="2">
    <source>
        <dbReference type="ARBA" id="ARBA00023125"/>
    </source>
</evidence>
<dbReference type="PANTHER" id="PTHR43280:SF2">
    <property type="entry name" value="HTH-TYPE TRANSCRIPTIONAL REGULATOR EXSA"/>
    <property type="match status" value="1"/>
</dbReference>
<dbReference type="Proteomes" id="UP001566204">
    <property type="component" value="Unassembled WGS sequence"/>
</dbReference>
<feature type="domain" description="HTH araC/xylS-type" evidence="4">
    <location>
        <begin position="17"/>
        <end position="122"/>
    </location>
</feature>
<keyword evidence="2" id="KW-0238">DNA-binding</keyword>
<dbReference type="RefSeq" id="WP_028068845.1">
    <property type="nucleotide sequence ID" value="NZ_CP141191.1"/>
</dbReference>
<dbReference type="PROSITE" id="PS01124">
    <property type="entry name" value="HTH_ARAC_FAMILY_2"/>
    <property type="match status" value="1"/>
</dbReference>
<dbReference type="GO" id="GO:0043565">
    <property type="term" value="F:sequence-specific DNA binding"/>
    <property type="evidence" value="ECO:0007669"/>
    <property type="project" value="InterPro"/>
</dbReference>
<dbReference type="EMBL" id="LR590484">
    <property type="protein sequence ID" value="VTR47754.1"/>
    <property type="molecule type" value="Genomic_DNA"/>
</dbReference>
<evidence type="ECO:0000313" key="6">
    <source>
        <dbReference type="EMBL" id="VTR47754.1"/>
    </source>
</evidence>
<dbReference type="GeneID" id="78464235"/>
<evidence type="ECO:0000313" key="8">
    <source>
        <dbReference type="Proteomes" id="UP001566204"/>
    </source>
</evidence>
<keyword evidence="1" id="KW-0805">Transcription regulation</keyword>
<evidence type="ECO:0000313" key="5">
    <source>
        <dbReference type="EMBL" id="MEZ0453586.1"/>
    </source>
</evidence>
<keyword evidence="8" id="KW-1185">Reference proteome</keyword>
<evidence type="ECO:0000259" key="4">
    <source>
        <dbReference type="PROSITE" id="PS01124"/>
    </source>
</evidence>
<reference evidence="5 8" key="2">
    <citation type="submission" date="2024-06" db="EMBL/GenBank/DDBJ databases">
        <title>Soil Sphingobacterium thalpophilum.</title>
        <authorList>
            <person name="Yang J."/>
            <person name="Li J."/>
        </authorList>
    </citation>
    <scope>NUCLEOTIDE SEQUENCE [LARGE SCALE GENOMIC DNA]</scope>
    <source>
        <strain evidence="5 8">22g91tb</strain>
    </source>
</reference>
<proteinExistence type="predicted"/>
<name>A0A4U9VVW5_9SPHI</name>